<reference evidence="2 3" key="1">
    <citation type="submission" date="2019-08" db="EMBL/GenBank/DDBJ databases">
        <authorList>
            <person name="Luo N."/>
        </authorList>
    </citation>
    <scope>NUCLEOTIDE SEQUENCE [LARGE SCALE GENOMIC DNA]</scope>
    <source>
        <strain evidence="2 3">NCIMB 9442</strain>
    </source>
</reference>
<gene>
    <name evidence="2" type="ORF">FVW20_11665</name>
</gene>
<dbReference type="PANTHER" id="PTHR42983">
    <property type="entry name" value="DINITROGENASE IRON-MOLYBDENUM COFACTOR PROTEIN-RELATED"/>
    <property type="match status" value="1"/>
</dbReference>
<dbReference type="InterPro" id="IPR036105">
    <property type="entry name" value="DiNase_FeMo-co_biosyn_sf"/>
</dbReference>
<dbReference type="Proteomes" id="UP001194469">
    <property type="component" value="Unassembled WGS sequence"/>
</dbReference>
<organism evidence="2 3">
    <name type="scientific">Nitratidesulfovibrio oxamicus</name>
    <dbReference type="NCBI Taxonomy" id="32016"/>
    <lineage>
        <taxon>Bacteria</taxon>
        <taxon>Pseudomonadati</taxon>
        <taxon>Thermodesulfobacteriota</taxon>
        <taxon>Desulfovibrionia</taxon>
        <taxon>Desulfovibrionales</taxon>
        <taxon>Desulfovibrionaceae</taxon>
        <taxon>Nitratidesulfovibrio</taxon>
    </lineage>
</organism>
<accession>A0ABS0J5D4</accession>
<dbReference type="RefSeq" id="WP_196609747.1">
    <property type="nucleotide sequence ID" value="NZ_VRYY01000336.1"/>
</dbReference>
<dbReference type="PANTHER" id="PTHR42983:SF1">
    <property type="entry name" value="IRON-MOLYBDENUM PROTEIN"/>
    <property type="match status" value="1"/>
</dbReference>
<dbReference type="EMBL" id="VRYY01000336">
    <property type="protein sequence ID" value="MBG3877652.1"/>
    <property type="molecule type" value="Genomic_DNA"/>
</dbReference>
<name>A0ABS0J5D4_9BACT</name>
<proteinExistence type="predicted"/>
<keyword evidence="3" id="KW-1185">Reference proteome</keyword>
<comment type="caution">
    <text evidence="2">The sequence shown here is derived from an EMBL/GenBank/DDBJ whole genome shotgun (WGS) entry which is preliminary data.</text>
</comment>
<protein>
    <submittedName>
        <fullName evidence="2">Dinitrogenase iron-molybdenum cofactor biosynthesis protein</fullName>
    </submittedName>
</protein>
<evidence type="ECO:0000313" key="3">
    <source>
        <dbReference type="Proteomes" id="UP001194469"/>
    </source>
</evidence>
<evidence type="ECO:0000313" key="2">
    <source>
        <dbReference type="EMBL" id="MBG3877652.1"/>
    </source>
</evidence>
<dbReference type="Pfam" id="PF02579">
    <property type="entry name" value="Nitro_FeMo-Co"/>
    <property type="match status" value="1"/>
</dbReference>
<evidence type="ECO:0000259" key="1">
    <source>
        <dbReference type="Pfam" id="PF02579"/>
    </source>
</evidence>
<feature type="domain" description="Dinitrogenase iron-molybdenum cofactor biosynthesis" evidence="1">
    <location>
        <begin position="26"/>
        <end position="115"/>
    </location>
</feature>
<dbReference type="SUPFAM" id="SSF53146">
    <property type="entry name" value="Nitrogenase accessory factor-like"/>
    <property type="match status" value="1"/>
</dbReference>
<dbReference type="InterPro" id="IPR003731">
    <property type="entry name" value="Di-Nase_FeMo-co_biosynth"/>
</dbReference>
<sequence>MQVLITVQDAAPGTPPGPAGGDALLDARLDPRFGRAQGYLLCDTATGSVRRLDAASNMSLAQGAGIQAAQAAADAGAEVVITGHVGPKAFSALRRGGIAIYLSTHATARQALRALADGDLAPAAEPDREGHW</sequence>
<dbReference type="Gene3D" id="3.30.420.130">
    <property type="entry name" value="Dinitrogenase iron-molybdenum cofactor biosynthesis domain"/>
    <property type="match status" value="1"/>
</dbReference>